<feature type="compositionally biased region" description="Pro residues" evidence="1">
    <location>
        <begin position="221"/>
        <end position="243"/>
    </location>
</feature>
<sequence>MAFFANSTGFTISGGEFSNVGQDQHNTRHQTTNYVTDSYNKTTTNNHDSYNQTRYYRNEMRDNRKFVNGNYQDYHRKQEQADWSSGSNTGRAYQVSAREQARLEFGPATSSRPRPRQQQVQNPLPALPPIPAVARFNDDTPRAEELSVQDRADSDRIMGSLNTKQHHVHVPTDMHSNPTFQLDDSSLKAKQQRAERSRSHSPNVHNPHVEARKEAQTPAHLAPPSPPRSQSPPPRSPSPPPAQNKPVANAAVSNSSPHRVVEPDETPASESESMASSQPTGATENVEAEQQPAPKPLPESRKSRNPFKRFHREKPRGPSSEGHRWSPWSWKGL</sequence>
<organism evidence="2 3">
    <name type="scientific">Paramarasmius palmivorus</name>
    <dbReference type="NCBI Taxonomy" id="297713"/>
    <lineage>
        <taxon>Eukaryota</taxon>
        <taxon>Fungi</taxon>
        <taxon>Dikarya</taxon>
        <taxon>Basidiomycota</taxon>
        <taxon>Agaricomycotina</taxon>
        <taxon>Agaricomycetes</taxon>
        <taxon>Agaricomycetidae</taxon>
        <taxon>Agaricales</taxon>
        <taxon>Marasmiineae</taxon>
        <taxon>Marasmiaceae</taxon>
        <taxon>Paramarasmius</taxon>
    </lineage>
</organism>
<reference evidence="2 3" key="1">
    <citation type="submission" date="2024-01" db="EMBL/GenBank/DDBJ databases">
        <title>A draft genome for a cacao thread blight-causing isolate of Paramarasmius palmivorus.</title>
        <authorList>
            <person name="Baruah I.K."/>
            <person name="Bukari Y."/>
            <person name="Amoako-Attah I."/>
            <person name="Meinhardt L.W."/>
            <person name="Bailey B.A."/>
            <person name="Cohen S.P."/>
        </authorList>
    </citation>
    <scope>NUCLEOTIDE SEQUENCE [LARGE SCALE GENOMIC DNA]</scope>
    <source>
        <strain evidence="2 3">GH-12</strain>
    </source>
</reference>
<feature type="compositionally biased region" description="Polar residues" evidence="1">
    <location>
        <begin position="268"/>
        <end position="283"/>
    </location>
</feature>
<dbReference type="Proteomes" id="UP001383192">
    <property type="component" value="Unassembled WGS sequence"/>
</dbReference>
<evidence type="ECO:0000256" key="1">
    <source>
        <dbReference type="SAM" id="MobiDB-lite"/>
    </source>
</evidence>
<gene>
    <name evidence="2" type="ORF">VNI00_011600</name>
</gene>
<feature type="compositionally biased region" description="Basic and acidic residues" evidence="1">
    <location>
        <begin position="136"/>
        <end position="155"/>
    </location>
</feature>
<dbReference type="AlphaFoldDB" id="A0AAW0CDZ1"/>
<evidence type="ECO:0000313" key="3">
    <source>
        <dbReference type="Proteomes" id="UP001383192"/>
    </source>
</evidence>
<comment type="caution">
    <text evidence="2">The sequence shown here is derived from an EMBL/GenBank/DDBJ whole genome shotgun (WGS) entry which is preliminary data.</text>
</comment>
<dbReference type="EMBL" id="JAYKXP010000051">
    <property type="protein sequence ID" value="KAK7036403.1"/>
    <property type="molecule type" value="Genomic_DNA"/>
</dbReference>
<accession>A0AAW0CDZ1</accession>
<evidence type="ECO:0000313" key="2">
    <source>
        <dbReference type="EMBL" id="KAK7036403.1"/>
    </source>
</evidence>
<proteinExistence type="predicted"/>
<name>A0AAW0CDZ1_9AGAR</name>
<protein>
    <submittedName>
        <fullName evidence="2">Uncharacterized protein</fullName>
    </submittedName>
</protein>
<feature type="compositionally biased region" description="Polar residues" evidence="1">
    <location>
        <begin position="174"/>
        <end position="184"/>
    </location>
</feature>
<feature type="region of interest" description="Disordered" evidence="1">
    <location>
        <begin position="168"/>
        <end position="333"/>
    </location>
</feature>
<feature type="region of interest" description="Disordered" evidence="1">
    <location>
        <begin position="105"/>
        <end position="155"/>
    </location>
</feature>
<feature type="compositionally biased region" description="Basic residues" evidence="1">
    <location>
        <begin position="303"/>
        <end position="314"/>
    </location>
</feature>
<keyword evidence="3" id="KW-1185">Reference proteome</keyword>